<gene>
    <name evidence="1" type="ORF">MONAX_5E028748</name>
</gene>
<proteinExistence type="predicted"/>
<dbReference type="EMBL" id="CABDUW010001147">
    <property type="protein sequence ID" value="VTJ79059.1"/>
    <property type="molecule type" value="Genomic_DNA"/>
</dbReference>
<protein>
    <submittedName>
        <fullName evidence="1">Uncharacterized protein</fullName>
    </submittedName>
</protein>
<accession>A0A5E4CD19</accession>
<dbReference type="AlphaFoldDB" id="A0A5E4CD19"/>
<organism evidence="1 2">
    <name type="scientific">Marmota monax</name>
    <name type="common">Woodchuck</name>
    <dbReference type="NCBI Taxonomy" id="9995"/>
    <lineage>
        <taxon>Eukaryota</taxon>
        <taxon>Metazoa</taxon>
        <taxon>Chordata</taxon>
        <taxon>Craniata</taxon>
        <taxon>Vertebrata</taxon>
        <taxon>Euteleostomi</taxon>
        <taxon>Mammalia</taxon>
        <taxon>Eutheria</taxon>
        <taxon>Euarchontoglires</taxon>
        <taxon>Glires</taxon>
        <taxon>Rodentia</taxon>
        <taxon>Sciuromorpha</taxon>
        <taxon>Sciuridae</taxon>
        <taxon>Xerinae</taxon>
        <taxon>Marmotini</taxon>
        <taxon>Marmota</taxon>
    </lineage>
</organism>
<evidence type="ECO:0000313" key="1">
    <source>
        <dbReference type="EMBL" id="VTJ79059.1"/>
    </source>
</evidence>
<name>A0A5E4CD19_MARMO</name>
<keyword evidence="2" id="KW-1185">Reference proteome</keyword>
<sequence length="92" mass="10392">MVSKEQENYETYTQKDGVEKCCLEWFHGKDKLKLASSGPTTLRKHLPQDLENICHKTWSVNCHRTKVDLSMRSSTNGGIVTSFGGTRIGFLS</sequence>
<reference evidence="1" key="1">
    <citation type="submission" date="2019-04" db="EMBL/GenBank/DDBJ databases">
        <authorList>
            <person name="Alioto T."/>
            <person name="Alioto T."/>
        </authorList>
    </citation>
    <scope>NUCLEOTIDE SEQUENCE [LARGE SCALE GENOMIC DNA]</scope>
</reference>
<comment type="caution">
    <text evidence="1">The sequence shown here is derived from an EMBL/GenBank/DDBJ whole genome shotgun (WGS) entry which is preliminary data.</text>
</comment>
<dbReference type="Proteomes" id="UP000335636">
    <property type="component" value="Unassembled WGS sequence"/>
</dbReference>
<evidence type="ECO:0000313" key="2">
    <source>
        <dbReference type="Proteomes" id="UP000335636"/>
    </source>
</evidence>